<protein>
    <submittedName>
        <fullName evidence="13">CSON011782 protein</fullName>
    </submittedName>
</protein>
<dbReference type="SUPFAM" id="SSF63411">
    <property type="entry name" value="LuxS/MPP-like metallohydrolase"/>
    <property type="match status" value="4"/>
</dbReference>
<evidence type="ECO:0000259" key="10">
    <source>
        <dbReference type="Pfam" id="PF05193"/>
    </source>
</evidence>
<gene>
    <name evidence="13" type="primary">CSON011782</name>
</gene>
<evidence type="ECO:0000256" key="6">
    <source>
        <dbReference type="ARBA" id="ARBA00023049"/>
    </source>
</evidence>
<feature type="domain" description="Peptidase M16 C-terminal" evidence="10">
    <location>
        <begin position="763"/>
        <end position="941"/>
    </location>
</feature>
<dbReference type="Pfam" id="PF16187">
    <property type="entry name" value="Peptidase_M16_M"/>
    <property type="match status" value="1"/>
</dbReference>
<dbReference type="FunFam" id="3.30.830.10:FF:000005">
    <property type="entry name" value="nardilysin isoform X1"/>
    <property type="match status" value="1"/>
</dbReference>
<dbReference type="InterPro" id="IPR011765">
    <property type="entry name" value="Pept_M16_N"/>
</dbReference>
<dbReference type="GO" id="GO:0004222">
    <property type="term" value="F:metalloendopeptidase activity"/>
    <property type="evidence" value="ECO:0007669"/>
    <property type="project" value="InterPro"/>
</dbReference>
<keyword evidence="6" id="KW-0482">Metalloprotease</keyword>
<dbReference type="Pfam" id="PF05193">
    <property type="entry name" value="Peptidase_M16_C"/>
    <property type="match status" value="2"/>
</dbReference>
<dbReference type="Pfam" id="PF00675">
    <property type="entry name" value="Peptidase_M16"/>
    <property type="match status" value="1"/>
</dbReference>
<dbReference type="GO" id="GO:0006508">
    <property type="term" value="P:proteolysis"/>
    <property type="evidence" value="ECO:0007669"/>
    <property type="project" value="UniProtKB-KW"/>
</dbReference>
<feature type="domain" description="Peptidase M16 N-terminal" evidence="9">
    <location>
        <begin position="127"/>
        <end position="256"/>
    </location>
</feature>
<evidence type="ECO:0000313" key="13">
    <source>
        <dbReference type="EMBL" id="SSX24994.1"/>
    </source>
</evidence>
<evidence type="ECO:0000256" key="4">
    <source>
        <dbReference type="ARBA" id="ARBA00022801"/>
    </source>
</evidence>
<name>A0A336M3Z7_CULSO</name>
<dbReference type="InterPro" id="IPR050626">
    <property type="entry name" value="Peptidase_M16"/>
</dbReference>
<comment type="similarity">
    <text evidence="1 7">Belongs to the peptidase M16 family.</text>
</comment>
<reference evidence="13" key="2">
    <citation type="submission" date="2018-07" db="EMBL/GenBank/DDBJ databases">
        <authorList>
            <person name="Quirk P.G."/>
            <person name="Krulwich T.A."/>
        </authorList>
    </citation>
    <scope>NUCLEOTIDE SEQUENCE</scope>
</reference>
<evidence type="ECO:0000256" key="8">
    <source>
        <dbReference type="SAM" id="MobiDB-lite"/>
    </source>
</evidence>
<dbReference type="VEuPathDB" id="VectorBase:CSON011782"/>
<dbReference type="EMBL" id="UFQT01000526">
    <property type="protein sequence ID" value="SSX24994.1"/>
    <property type="molecule type" value="Genomic_DNA"/>
</dbReference>
<dbReference type="Gene3D" id="3.30.830.10">
    <property type="entry name" value="Metalloenzyme, LuxS/M16 peptidase-like"/>
    <property type="match status" value="4"/>
</dbReference>
<reference evidence="12" key="1">
    <citation type="submission" date="2018-04" db="EMBL/GenBank/DDBJ databases">
        <authorList>
            <person name="Go L.Y."/>
            <person name="Mitchell J.A."/>
        </authorList>
    </citation>
    <scope>NUCLEOTIDE SEQUENCE</scope>
    <source>
        <tissue evidence="12">Whole organism</tissue>
    </source>
</reference>
<organism evidence="13">
    <name type="scientific">Culicoides sonorensis</name>
    <name type="common">Biting midge</name>
    <dbReference type="NCBI Taxonomy" id="179676"/>
    <lineage>
        <taxon>Eukaryota</taxon>
        <taxon>Metazoa</taxon>
        <taxon>Ecdysozoa</taxon>
        <taxon>Arthropoda</taxon>
        <taxon>Hexapoda</taxon>
        <taxon>Insecta</taxon>
        <taxon>Pterygota</taxon>
        <taxon>Neoptera</taxon>
        <taxon>Endopterygota</taxon>
        <taxon>Diptera</taxon>
        <taxon>Nematocera</taxon>
        <taxon>Chironomoidea</taxon>
        <taxon>Ceratopogonidae</taxon>
        <taxon>Ceratopogoninae</taxon>
        <taxon>Culicoides</taxon>
        <taxon>Monoculicoides</taxon>
    </lineage>
</organism>
<evidence type="ECO:0000256" key="3">
    <source>
        <dbReference type="ARBA" id="ARBA00022723"/>
    </source>
</evidence>
<sequence length="1066" mass="123710">MKKLLNVILELSKIYHKKLSVRTGFFMSNHHRGMKRNLSVSPVKKQFRMKSDTISVKNGIKFLGTPVKSESDKKEYRLIQLSNGLKALLIDSRNVISHAISESEDDESDDDGSQGENSDVEDESCTEETLAACSLMIDVGSFSDPPEIQGLAHFIEHMIFMGSEKYPIENDFDQFINKCGGSSNADTDCEETSFYFEVTETHLDEALDRFSQLFIAPLMSRNAMEREKQAVDSEFQQKINIDESRREQLLAELGNKNHPCSSFTWGNFKTLRENIDNDTLYKKTHEFRKRHYSGHRMYVALQARKDLNSLQALVERYFSEIPSNNLPGVDFTKFTNENAFQADFQEKIYYVKSKSDINKLDITWCLPSIMGKYKAKSDEYVSFLIGHEGKGSLCSYLRRNLLALEVRAGIDFSGFEHNSMYSIFMMNIVLTDYGLENIEKVLVPVFSYLKLLEESRVSEDLFKELQQIEENSFKFQTEKQAIDNVEEFVVNIKYYEPEDILTGPSLYFEFNESDILKLISNLNQRTFNLMISSNKSIPDIDYKFKEKWFGTEYGTKSFPSEWTQLWEQRQILPQLFLPEKNEFVPSNFEILPLNSDNMEYPQKLIDDDTLQLWHRQDDKFLLPHSHIYFYFMNSSVQKSPADACKLNLFSLVLRYYLVEALYPATMTGIGYQCYSAELGYVIKVYGFNEKLHKIIDIIMKYATTIDQIMEENVVQVMKTQLLKNYHNTFIKPGALSREVRLMTIQEYFHPSYIKYNHLLVTDFDDLKKFIPKFMSNMKIQCLIQGNTAPDQARSIGESVLKVLSTNVLENPIETCAKEIPIGSNYICVKSLRDLDSNSTVTNYYQVGKSSIRLTATLDMLVSLVEEPLFDILRTKEQLGYEVSMSVRDTFGILGLTITVKNQENKFSSMTVDKRIEDFCNEIINILTNMSPDDFETARDSLIKLKALPDTELKEEVQRNWTEITEEEHIFDRRFREIEHLKQISQKELIEFYTDLINDKNKRKLSIQVMGDDKIDEISESDDRMQTDEAHKPVQIEYRSCYDTAINDLDTFKNSLKTFPVVKTLLD</sequence>
<evidence type="ECO:0000259" key="9">
    <source>
        <dbReference type="Pfam" id="PF00675"/>
    </source>
</evidence>
<keyword evidence="3" id="KW-0479">Metal-binding</keyword>
<feature type="domain" description="Peptidase M16 C-terminal" evidence="10">
    <location>
        <begin position="284"/>
        <end position="467"/>
    </location>
</feature>
<dbReference type="InterPro" id="IPR032632">
    <property type="entry name" value="Peptidase_M16_M"/>
</dbReference>
<dbReference type="EMBL" id="UFQS01000526">
    <property type="protein sequence ID" value="SSX04631.1"/>
    <property type="molecule type" value="Genomic_DNA"/>
</dbReference>
<evidence type="ECO:0000313" key="12">
    <source>
        <dbReference type="EMBL" id="SSX04631.1"/>
    </source>
</evidence>
<dbReference type="PANTHER" id="PTHR43690">
    <property type="entry name" value="NARDILYSIN"/>
    <property type="match status" value="1"/>
</dbReference>
<keyword evidence="5" id="KW-0862">Zinc</keyword>
<dbReference type="OMA" id="WHEPNEY"/>
<feature type="domain" description="Peptidase M16 middle/third" evidence="11">
    <location>
        <begin position="473"/>
        <end position="746"/>
    </location>
</feature>
<feature type="region of interest" description="Disordered" evidence="8">
    <location>
        <begin position="101"/>
        <end position="124"/>
    </location>
</feature>
<dbReference type="PANTHER" id="PTHR43690:SF18">
    <property type="entry name" value="INSULIN-DEGRADING ENZYME-RELATED"/>
    <property type="match status" value="1"/>
</dbReference>
<keyword evidence="4" id="KW-0378">Hydrolase</keyword>
<accession>A0A336M3Z7</accession>
<dbReference type="AlphaFoldDB" id="A0A336M3Z7"/>
<evidence type="ECO:0000256" key="2">
    <source>
        <dbReference type="ARBA" id="ARBA00022670"/>
    </source>
</evidence>
<dbReference type="GO" id="GO:0046872">
    <property type="term" value="F:metal ion binding"/>
    <property type="evidence" value="ECO:0007669"/>
    <property type="project" value="UniProtKB-KW"/>
</dbReference>
<evidence type="ECO:0000256" key="1">
    <source>
        <dbReference type="ARBA" id="ARBA00007261"/>
    </source>
</evidence>
<feature type="compositionally biased region" description="Acidic residues" evidence="8">
    <location>
        <begin position="102"/>
        <end position="124"/>
    </location>
</feature>
<evidence type="ECO:0000256" key="7">
    <source>
        <dbReference type="RuleBase" id="RU004447"/>
    </source>
</evidence>
<dbReference type="InterPro" id="IPR001431">
    <property type="entry name" value="Pept_M16_Zn_BS"/>
</dbReference>
<dbReference type="InterPro" id="IPR007863">
    <property type="entry name" value="Peptidase_M16_C"/>
</dbReference>
<keyword evidence="2" id="KW-0645">Protease</keyword>
<dbReference type="InterPro" id="IPR011249">
    <property type="entry name" value="Metalloenz_LuxS/M16"/>
</dbReference>
<proteinExistence type="inferred from homology"/>
<evidence type="ECO:0000256" key="5">
    <source>
        <dbReference type="ARBA" id="ARBA00022833"/>
    </source>
</evidence>
<dbReference type="PROSITE" id="PS00143">
    <property type="entry name" value="INSULINASE"/>
    <property type="match status" value="1"/>
</dbReference>
<evidence type="ECO:0000259" key="11">
    <source>
        <dbReference type="Pfam" id="PF16187"/>
    </source>
</evidence>